<keyword evidence="9 14" id="KW-0133">Cell shape</keyword>
<keyword evidence="12 14" id="KW-0472">Membrane</keyword>
<dbReference type="InterPro" id="IPR017790">
    <property type="entry name" value="Penicillin-binding_protein_2"/>
</dbReference>
<keyword evidence="10 14" id="KW-0573">Peptidoglycan synthesis</keyword>
<dbReference type="HAMAP" id="MF_02081">
    <property type="entry name" value="MrdA_transpept"/>
    <property type="match status" value="1"/>
</dbReference>
<dbReference type="GO" id="GO:0008360">
    <property type="term" value="P:regulation of cell shape"/>
    <property type="evidence" value="ECO:0007669"/>
    <property type="project" value="UniProtKB-KW"/>
</dbReference>
<feature type="domain" description="Penicillin-binding protein dimerisation" evidence="16">
    <location>
        <begin position="61"/>
        <end position="236"/>
    </location>
</feature>
<protein>
    <recommendedName>
        <fullName evidence="14">Peptidoglycan D,D-transpeptidase MrdA</fullName>
        <ecNumber evidence="14">3.4.16.4</ecNumber>
    </recommendedName>
    <alternativeName>
        <fullName evidence="14">Penicillin-binding protein 2</fullName>
        <shortName evidence="14">PBP-2</shortName>
    </alternativeName>
</protein>
<comment type="catalytic activity">
    <reaction evidence="14">
        <text>Preferential cleavage: (Ac)2-L-Lys-D-Ala-|-D-Ala. Also transpeptidation of peptidyl-alanyl moieties that are N-acyl substituents of D-alanine.</text>
        <dbReference type="EC" id="3.4.16.4"/>
    </reaction>
</comment>
<evidence type="ECO:0000256" key="10">
    <source>
        <dbReference type="ARBA" id="ARBA00022984"/>
    </source>
</evidence>
<dbReference type="GO" id="GO:0071555">
    <property type="term" value="P:cell wall organization"/>
    <property type="evidence" value="ECO:0007669"/>
    <property type="project" value="UniProtKB-KW"/>
</dbReference>
<dbReference type="Gene3D" id="3.90.1310.10">
    <property type="entry name" value="Penicillin-binding protein 2a (Domain 2)"/>
    <property type="match status" value="1"/>
</dbReference>
<comment type="pathway">
    <text evidence="14">Cell wall biogenesis; peptidoglycan biosynthesis.</text>
</comment>
<dbReference type="Gene3D" id="3.30.1390.30">
    <property type="entry name" value="Penicillin-binding protein 2a, domain 3"/>
    <property type="match status" value="1"/>
</dbReference>
<evidence type="ECO:0000256" key="9">
    <source>
        <dbReference type="ARBA" id="ARBA00022960"/>
    </source>
</evidence>
<dbReference type="GO" id="GO:0071972">
    <property type="term" value="F:peptidoglycan L,D-transpeptidase activity"/>
    <property type="evidence" value="ECO:0007669"/>
    <property type="project" value="TreeGrafter"/>
</dbReference>
<keyword evidence="18" id="KW-1185">Reference proteome</keyword>
<keyword evidence="8 14" id="KW-0378">Hydrolase</keyword>
<evidence type="ECO:0000256" key="7">
    <source>
        <dbReference type="ARBA" id="ARBA00022692"/>
    </source>
</evidence>
<dbReference type="EMBL" id="AP018558">
    <property type="protein sequence ID" value="BBD76375.1"/>
    <property type="molecule type" value="Genomic_DNA"/>
</dbReference>
<evidence type="ECO:0000256" key="2">
    <source>
        <dbReference type="ARBA" id="ARBA00004236"/>
    </source>
</evidence>
<keyword evidence="3 14" id="KW-1003">Cell membrane</keyword>
<keyword evidence="4 14" id="KW-0997">Cell inner membrane</keyword>
<dbReference type="OrthoDB" id="5293884at2"/>
<dbReference type="Pfam" id="PF03717">
    <property type="entry name" value="PBP_dimer"/>
    <property type="match status" value="1"/>
</dbReference>
<evidence type="ECO:0000256" key="5">
    <source>
        <dbReference type="ARBA" id="ARBA00022645"/>
    </source>
</evidence>
<keyword evidence="13 14" id="KW-0961">Cell wall biogenesis/degradation</keyword>
<accession>A0A2Z6DVB8</accession>
<comment type="similarity">
    <text evidence="14">Belongs to the transpeptidase family. MrdA subfamily.</text>
</comment>
<comment type="subcellular location">
    <subcellularLocation>
        <location evidence="14">Cell inner membrane</location>
        <topology evidence="14">Single-pass membrane protein</topology>
    </subcellularLocation>
    <subcellularLocation>
        <location evidence="2">Cell membrane</location>
    </subcellularLocation>
    <subcellularLocation>
        <location evidence="1">Membrane</location>
        <topology evidence="1">Single-pass membrane protein</topology>
    </subcellularLocation>
</comment>
<dbReference type="SUPFAM" id="SSF56519">
    <property type="entry name" value="Penicillin binding protein dimerisation domain"/>
    <property type="match status" value="1"/>
</dbReference>
<dbReference type="AlphaFoldDB" id="A0A2Z6DVB8"/>
<reference evidence="17 18" key="1">
    <citation type="submission" date="2018-04" db="EMBL/GenBank/DDBJ databases">
        <title>Complete genome sequence of Hydrogenophilus thermoluteolus TH-1.</title>
        <authorList>
            <person name="Arai H."/>
        </authorList>
    </citation>
    <scope>NUCLEOTIDE SEQUENCE [LARGE SCALE GENOMIC DNA]</scope>
    <source>
        <strain evidence="17 18">TH-1</strain>
    </source>
</reference>
<dbReference type="InterPro" id="IPR001460">
    <property type="entry name" value="PCN-bd_Tpept"/>
</dbReference>
<feature type="transmembrane region" description="Helical" evidence="14">
    <location>
        <begin position="20"/>
        <end position="38"/>
    </location>
</feature>
<dbReference type="GO" id="GO:0005886">
    <property type="term" value="C:plasma membrane"/>
    <property type="evidence" value="ECO:0007669"/>
    <property type="project" value="UniProtKB-SubCell"/>
</dbReference>
<evidence type="ECO:0000259" key="15">
    <source>
        <dbReference type="Pfam" id="PF00905"/>
    </source>
</evidence>
<dbReference type="SUPFAM" id="SSF56601">
    <property type="entry name" value="beta-lactamase/transpeptidase-like"/>
    <property type="match status" value="1"/>
</dbReference>
<evidence type="ECO:0000313" key="18">
    <source>
        <dbReference type="Proteomes" id="UP000262004"/>
    </source>
</evidence>
<dbReference type="GO" id="GO:0008658">
    <property type="term" value="F:penicillin binding"/>
    <property type="evidence" value="ECO:0007669"/>
    <property type="project" value="InterPro"/>
</dbReference>
<proteinExistence type="inferred from homology"/>
<evidence type="ECO:0000259" key="16">
    <source>
        <dbReference type="Pfam" id="PF03717"/>
    </source>
</evidence>
<evidence type="ECO:0000256" key="4">
    <source>
        <dbReference type="ARBA" id="ARBA00022519"/>
    </source>
</evidence>
<evidence type="ECO:0000256" key="12">
    <source>
        <dbReference type="ARBA" id="ARBA00023136"/>
    </source>
</evidence>
<dbReference type="Proteomes" id="UP000262004">
    <property type="component" value="Chromosome"/>
</dbReference>
<keyword evidence="5 14" id="KW-0121">Carboxypeptidase</keyword>
<dbReference type="EC" id="3.4.16.4" evidence="14"/>
<evidence type="ECO:0000256" key="3">
    <source>
        <dbReference type="ARBA" id="ARBA00022475"/>
    </source>
</evidence>
<dbReference type="InterPro" id="IPR036138">
    <property type="entry name" value="PBP_dimer_sf"/>
</dbReference>
<evidence type="ECO:0000313" key="17">
    <source>
        <dbReference type="EMBL" id="BBD76375.1"/>
    </source>
</evidence>
<evidence type="ECO:0000256" key="14">
    <source>
        <dbReference type="HAMAP-Rule" id="MF_02081"/>
    </source>
</evidence>
<comment type="caution">
    <text evidence="14">Lacks conserved residue(s) required for the propagation of feature annotation.</text>
</comment>
<dbReference type="PANTHER" id="PTHR30627:SF2">
    <property type="entry name" value="PEPTIDOGLYCAN D,D-TRANSPEPTIDASE MRDA"/>
    <property type="match status" value="1"/>
</dbReference>
<evidence type="ECO:0000256" key="1">
    <source>
        <dbReference type="ARBA" id="ARBA00004167"/>
    </source>
</evidence>
<dbReference type="Pfam" id="PF00905">
    <property type="entry name" value="Transpeptidase"/>
    <property type="match status" value="1"/>
</dbReference>
<dbReference type="InterPro" id="IPR012338">
    <property type="entry name" value="Beta-lactam/transpept-like"/>
</dbReference>
<evidence type="ECO:0000256" key="11">
    <source>
        <dbReference type="ARBA" id="ARBA00022989"/>
    </source>
</evidence>
<dbReference type="NCBIfam" id="TIGR03423">
    <property type="entry name" value="pbp2_mrdA"/>
    <property type="match status" value="1"/>
</dbReference>
<dbReference type="InterPro" id="IPR050515">
    <property type="entry name" value="Beta-lactam/transpept"/>
</dbReference>
<dbReference type="RefSeq" id="WP_119334226.1">
    <property type="nucleotide sequence ID" value="NZ_AP018558.1"/>
</dbReference>
<organism evidence="17 18">
    <name type="scientific">Hydrogenophilus thermoluteolus</name>
    <name type="common">Pseudomonas hydrogenothermophila</name>
    <dbReference type="NCBI Taxonomy" id="297"/>
    <lineage>
        <taxon>Bacteria</taxon>
        <taxon>Pseudomonadati</taxon>
        <taxon>Pseudomonadota</taxon>
        <taxon>Hydrogenophilia</taxon>
        <taxon>Hydrogenophilales</taxon>
        <taxon>Hydrogenophilaceae</taxon>
        <taxon>Hydrogenophilus</taxon>
    </lineage>
</organism>
<feature type="domain" description="Penicillin-binding protein transpeptidase" evidence="15">
    <location>
        <begin position="270"/>
        <end position="605"/>
    </location>
</feature>
<feature type="active site" description="Acyl-ester intermediate" evidence="14">
    <location>
        <position position="328"/>
    </location>
</feature>
<dbReference type="PANTHER" id="PTHR30627">
    <property type="entry name" value="PEPTIDOGLYCAN D,D-TRANSPEPTIDASE"/>
    <property type="match status" value="1"/>
</dbReference>
<name>A0A2Z6DVB8_HYDTE</name>
<dbReference type="GO" id="GO:0009252">
    <property type="term" value="P:peptidoglycan biosynthetic process"/>
    <property type="evidence" value="ECO:0007669"/>
    <property type="project" value="UniProtKB-UniRule"/>
</dbReference>
<evidence type="ECO:0000256" key="6">
    <source>
        <dbReference type="ARBA" id="ARBA00022670"/>
    </source>
</evidence>
<evidence type="ECO:0000256" key="13">
    <source>
        <dbReference type="ARBA" id="ARBA00023316"/>
    </source>
</evidence>
<comment type="function">
    <text evidence="14">Catalyzes cross-linking of the peptidoglycan cell wall.</text>
</comment>
<dbReference type="GO" id="GO:0006508">
    <property type="term" value="P:proteolysis"/>
    <property type="evidence" value="ECO:0007669"/>
    <property type="project" value="UniProtKB-KW"/>
</dbReference>
<sequence>MTLETPSLDQLQRRTRWRAAVAALVMLAGFALLLWRLHHLQVAQHERFAALAEANRLALVPIPPQRGEIFDRNGKPLARNEGVYVLEVTPALTPDLDATLNSLAELVAIDADDIRSFRRKVREQRGLGSVPLKWRLTDAEAARIAANGFRLPGVEVAVRSMRHYPYGEVMAHIVGYLGRISERDLQRIEAQDALGRYRGLEVIGKEGVEASHESELVGWPGWEQLEVNAAGRAVRRLASVPAQPGRDAILTIDVDFQAFVHELLRDKQAAFVALDPRDGAVLAMVSTPAYDPNAFVTGLSNEVWTRLLEDPARPLLHRALRGTYPPGSTFKPFMALLGLEAKARRVTQRFNHQGSFQIGQQVLHDRKSACQSGVDLIRALTYSCNVYFYQLGVDLGIDAIATFMTHFGFGSPTGIDLPNEAAGVLPSREWKRSFFKRRRDQQWFTGETVSVAIGQGYSSYTPLQMANALMILVNGGLGPIPHVVDHFRDRRSGAIIPVPRPPARFVPLDPVNVEAVLTGMREAVRVGTAARAFAGAPYRAGGKTGTAQVVSTQRVHRDADAADEQDHAWFIAFAPAEEPRIVAALIVEHGGYGGAVAAPLMRIIFDRFFGVEPKPEWESAR</sequence>
<dbReference type="KEGG" id="htl:HPTL_0105"/>
<keyword evidence="11 14" id="KW-1133">Transmembrane helix</keyword>
<gene>
    <name evidence="14" type="primary">mrdA</name>
    <name evidence="17" type="ORF">HPTL_0105</name>
</gene>
<keyword evidence="7 14" id="KW-0812">Transmembrane</keyword>
<dbReference type="InterPro" id="IPR005311">
    <property type="entry name" value="PBP_dimer"/>
</dbReference>
<evidence type="ECO:0000256" key="8">
    <source>
        <dbReference type="ARBA" id="ARBA00022801"/>
    </source>
</evidence>
<dbReference type="Gene3D" id="3.40.710.10">
    <property type="entry name" value="DD-peptidase/beta-lactamase superfamily"/>
    <property type="match status" value="1"/>
</dbReference>
<dbReference type="GO" id="GO:0009002">
    <property type="term" value="F:serine-type D-Ala-D-Ala carboxypeptidase activity"/>
    <property type="evidence" value="ECO:0007669"/>
    <property type="project" value="UniProtKB-UniRule"/>
</dbReference>
<keyword evidence="6 14" id="KW-0645">Protease</keyword>